<dbReference type="GO" id="GO:0005886">
    <property type="term" value="C:plasma membrane"/>
    <property type="evidence" value="ECO:0007669"/>
    <property type="project" value="TreeGrafter"/>
</dbReference>
<accession>A0A183PR97</accession>
<gene>
    <name evidence="3" type="ORF">SMTD_LOCUS16883</name>
</gene>
<keyword evidence="4" id="KW-1185">Reference proteome</keyword>
<proteinExistence type="predicted"/>
<dbReference type="PANTHER" id="PTHR19981:SF1">
    <property type="entry name" value="RHEA, ISOFORM B"/>
    <property type="match status" value="1"/>
</dbReference>
<dbReference type="GO" id="GO:0005178">
    <property type="term" value="F:integrin binding"/>
    <property type="evidence" value="ECO:0007669"/>
    <property type="project" value="TreeGrafter"/>
</dbReference>
<protein>
    <submittedName>
        <fullName evidence="3">Uncharacterized protein</fullName>
    </submittedName>
</protein>
<dbReference type="PANTHER" id="PTHR19981">
    <property type="entry name" value="TALIN"/>
    <property type="match status" value="1"/>
</dbReference>
<organism evidence="3 4">
    <name type="scientific">Schistosoma mattheei</name>
    <dbReference type="NCBI Taxonomy" id="31246"/>
    <lineage>
        <taxon>Eukaryota</taxon>
        <taxon>Metazoa</taxon>
        <taxon>Spiralia</taxon>
        <taxon>Lophotrochozoa</taxon>
        <taxon>Platyhelminthes</taxon>
        <taxon>Trematoda</taxon>
        <taxon>Digenea</taxon>
        <taxon>Strigeidida</taxon>
        <taxon>Schistosomatoidea</taxon>
        <taxon>Schistosomatidae</taxon>
        <taxon>Schistosoma</taxon>
    </lineage>
</organism>
<dbReference type="InterPro" id="IPR002558">
    <property type="entry name" value="ILWEQ_dom"/>
</dbReference>
<evidence type="ECO:0000313" key="4">
    <source>
        <dbReference type="Proteomes" id="UP000269396"/>
    </source>
</evidence>
<comment type="subcellular location">
    <subcellularLocation>
        <location evidence="1">Cytoplasm</location>
    </subcellularLocation>
</comment>
<evidence type="ECO:0000313" key="3">
    <source>
        <dbReference type="EMBL" id="VDP72605.1"/>
    </source>
</evidence>
<evidence type="ECO:0000256" key="2">
    <source>
        <dbReference type="ARBA" id="ARBA00022490"/>
    </source>
</evidence>
<dbReference type="GO" id="GO:0030036">
    <property type="term" value="P:actin cytoskeleton organization"/>
    <property type="evidence" value="ECO:0007669"/>
    <property type="project" value="TreeGrafter"/>
</dbReference>
<dbReference type="GO" id="GO:0005737">
    <property type="term" value="C:cytoplasm"/>
    <property type="evidence" value="ECO:0007669"/>
    <property type="project" value="UniProtKB-SubCell"/>
</dbReference>
<dbReference type="SMART" id="SM00307">
    <property type="entry name" value="ILWEQ"/>
    <property type="match status" value="1"/>
</dbReference>
<reference evidence="3 4" key="1">
    <citation type="submission" date="2018-11" db="EMBL/GenBank/DDBJ databases">
        <authorList>
            <consortium name="Pathogen Informatics"/>
        </authorList>
    </citation>
    <scope>NUCLEOTIDE SEQUENCE [LARGE SCALE GENOMIC DNA]</scope>
    <source>
        <strain>Denwood</strain>
        <strain evidence="4">Zambia</strain>
    </source>
</reference>
<dbReference type="GO" id="GO:0003779">
    <property type="term" value="F:actin binding"/>
    <property type="evidence" value="ECO:0007669"/>
    <property type="project" value="InterPro"/>
</dbReference>
<dbReference type="AlphaFoldDB" id="A0A183PR97"/>
<sequence>MTSTSKYTTTTVVSTTNNQISNNDSRTTINNINEDIDLESSDGMDALIIACRNLVHATLSLMYWAAAAQRELVQQGRLKPIDIPQTPDLESESQWAQGLISAARYVAVGANHLVESAQAFVTMHVSGSSQLIDAGDITLKPESLISAAQTTAGYTAQLVIACIAKADPNSQSCLGLRNAGGSVKHAADRLVRIVQMIVSKSKLAMTTTTTPVNVDKEQSETSLDNLNGRVVSSMRQEENNDIKDKQMIAVVLFSPCLLSITKVCVYINPFVTFTFL</sequence>
<name>A0A183PR97_9TREM</name>
<evidence type="ECO:0000256" key="1">
    <source>
        <dbReference type="ARBA" id="ARBA00004496"/>
    </source>
</evidence>
<dbReference type="STRING" id="31246.A0A183PR97"/>
<dbReference type="EMBL" id="UZAL01037851">
    <property type="protein sequence ID" value="VDP72605.1"/>
    <property type="molecule type" value="Genomic_DNA"/>
</dbReference>
<dbReference type="Gene3D" id="1.20.1410.10">
    <property type="entry name" value="I/LWEQ domain"/>
    <property type="match status" value="1"/>
</dbReference>
<dbReference type="Proteomes" id="UP000269396">
    <property type="component" value="Unassembled WGS sequence"/>
</dbReference>
<dbReference type="GO" id="GO:0005925">
    <property type="term" value="C:focal adhesion"/>
    <property type="evidence" value="ECO:0007669"/>
    <property type="project" value="TreeGrafter"/>
</dbReference>
<dbReference type="InterPro" id="IPR035964">
    <property type="entry name" value="I/LWEQ_dom_sf"/>
</dbReference>
<dbReference type="PROSITE" id="PS50945">
    <property type="entry name" value="I_LWEQ"/>
    <property type="match status" value="1"/>
</dbReference>
<dbReference type="Pfam" id="PF01608">
    <property type="entry name" value="I_LWEQ"/>
    <property type="match status" value="1"/>
</dbReference>
<dbReference type="SUPFAM" id="SSF109885">
    <property type="entry name" value="I/LWEQ domain"/>
    <property type="match status" value="1"/>
</dbReference>
<keyword evidence="2" id="KW-0963">Cytoplasm</keyword>
<dbReference type="GO" id="GO:0098609">
    <property type="term" value="P:cell-cell adhesion"/>
    <property type="evidence" value="ECO:0007669"/>
    <property type="project" value="TreeGrafter"/>
</dbReference>